<evidence type="ECO:0000256" key="2">
    <source>
        <dbReference type="SAM" id="Phobius"/>
    </source>
</evidence>
<feature type="region of interest" description="Disordered" evidence="1">
    <location>
        <begin position="452"/>
        <end position="691"/>
    </location>
</feature>
<feature type="compositionally biased region" description="Acidic residues" evidence="1">
    <location>
        <begin position="644"/>
        <end position="658"/>
    </location>
</feature>
<accession>A0ABM9LWG8</accession>
<keyword evidence="5" id="KW-1185">Reference proteome</keyword>
<organism evidence="4 5">
    <name type="scientific">[Mycobacterium] burgundiense</name>
    <dbReference type="NCBI Taxonomy" id="3064286"/>
    <lineage>
        <taxon>Bacteria</taxon>
        <taxon>Bacillati</taxon>
        <taxon>Actinomycetota</taxon>
        <taxon>Actinomycetes</taxon>
        <taxon>Mycobacteriales</taxon>
        <taxon>Mycobacteriaceae</taxon>
        <taxon>Mycolicibacterium</taxon>
    </lineage>
</organism>
<evidence type="ECO:0008006" key="6">
    <source>
        <dbReference type="Google" id="ProtNLM"/>
    </source>
</evidence>
<keyword evidence="2" id="KW-1133">Transmembrane helix</keyword>
<proteinExistence type="predicted"/>
<dbReference type="RefSeq" id="WP_308478480.1">
    <property type="nucleotide sequence ID" value="NZ_OY726397.1"/>
</dbReference>
<evidence type="ECO:0000256" key="3">
    <source>
        <dbReference type="SAM" id="SignalP"/>
    </source>
</evidence>
<dbReference type="InterPro" id="IPR013207">
    <property type="entry name" value="LGFP"/>
</dbReference>
<feature type="compositionally biased region" description="Acidic residues" evidence="1">
    <location>
        <begin position="511"/>
        <end position="523"/>
    </location>
</feature>
<feature type="transmembrane region" description="Helical" evidence="2">
    <location>
        <begin position="423"/>
        <end position="443"/>
    </location>
</feature>
<evidence type="ECO:0000313" key="4">
    <source>
        <dbReference type="EMBL" id="CAJ1505911.1"/>
    </source>
</evidence>
<keyword evidence="2" id="KW-0472">Membrane</keyword>
<feature type="compositionally biased region" description="Basic and acidic residues" evidence="1">
    <location>
        <begin position="536"/>
        <end position="547"/>
    </location>
</feature>
<feature type="signal peptide" evidence="3">
    <location>
        <begin position="1"/>
        <end position="34"/>
    </location>
</feature>
<protein>
    <recommendedName>
        <fullName evidence="6">Transmembrane alanine and glycine rich protein</fullName>
    </recommendedName>
</protein>
<keyword evidence="3" id="KW-0732">Signal</keyword>
<feature type="compositionally biased region" description="Basic and acidic residues" evidence="1">
    <location>
        <begin position="465"/>
        <end position="490"/>
    </location>
</feature>
<name>A0ABM9LWG8_9MYCO</name>
<dbReference type="Proteomes" id="UP001190465">
    <property type="component" value="Chromosome"/>
</dbReference>
<sequence length="724" mass="76065">MTRQRMSFGIVGRAAMGLIVAVATAALYAPIANASPETDAADAINAAWSAAGGDTSQLGPPDGGVYPAGEGFGQNYAGGAIFFSPATGAKIMHGAILDKYRALGGPADSDLGFPKIDEGPGRVSPESRNSTFSAADNPVIFWTPETGAWVVRGAINAAWDQLGGSSGVLGVPTEDETYSGDVVSQRFTRGLLSFDTRTRTFATEPPELAGQLGGLNIPSDVTSAIAAAWRANGGAAGPLGARAGQQYPIGDGGTGQDFAGGKVFYTPETGAVAVTGDILAKYESAGGPAGDFGFPVGSETDGGVPDSRMQEFSAPDHPVIFWTQDHGAVIVGGAMKAAWDKLGGAAGELGVPVGDQNTEGTVVTQQFSGGEISWDSANNTFSSEPANLAEPLVGLEVPNAPVPSTPATPPAPAEDSGIAWQNWWLWWIVPLALLILGSLYAWFAMSRRRSARSAAEAEDDEDVEPESRYRPGYDDGYADRDPAAEVHEDRHDEDDDFQSERSRWSVRSEVPEADDDGYDDGGYDDGGYLAPPRSGWSDRGETPARFDDPDDGGLFTHRGLHETDEDEDPDAVDTAPTRVVGAVDTEQQPGRHAAYGADQRRSSWDAPEDDDYLPGPGSLFAPVYGAVPPPPAEYSEGARFTQPAEDEAVAEERDDDAGQDAGAPPAIHLPLDDPHRAPDGYPIKGSMRTGRYHVPGTPGYDETVAEIWFASPELAEANGFSRAD</sequence>
<keyword evidence="2" id="KW-0812">Transmembrane</keyword>
<reference evidence="4 5" key="1">
    <citation type="submission" date="2023-08" db="EMBL/GenBank/DDBJ databases">
        <authorList>
            <person name="Folkvardsen B D."/>
            <person name="Norman A."/>
        </authorList>
    </citation>
    <scope>NUCLEOTIDE SEQUENCE [LARGE SCALE GENOMIC DNA]</scope>
    <source>
        <strain evidence="4 5">Mu0053</strain>
    </source>
</reference>
<gene>
    <name evidence="4" type="ORF">MU0053_003058</name>
</gene>
<dbReference type="EMBL" id="OY726397">
    <property type="protein sequence ID" value="CAJ1505911.1"/>
    <property type="molecule type" value="Genomic_DNA"/>
</dbReference>
<evidence type="ECO:0000256" key="1">
    <source>
        <dbReference type="SAM" id="MobiDB-lite"/>
    </source>
</evidence>
<feature type="chain" id="PRO_5045907236" description="Transmembrane alanine and glycine rich protein" evidence="3">
    <location>
        <begin position="35"/>
        <end position="724"/>
    </location>
</feature>
<evidence type="ECO:0000313" key="5">
    <source>
        <dbReference type="Proteomes" id="UP001190465"/>
    </source>
</evidence>
<dbReference type="Pfam" id="PF08310">
    <property type="entry name" value="LGFP"/>
    <property type="match status" value="4"/>
</dbReference>